<proteinExistence type="predicted"/>
<dbReference type="Pfam" id="PF01926">
    <property type="entry name" value="MMR_HSR1"/>
    <property type="match status" value="1"/>
</dbReference>
<keyword evidence="1" id="KW-0175">Coiled coil</keyword>
<comment type="caution">
    <text evidence="3">The sequence shown here is derived from an EMBL/GenBank/DDBJ whole genome shotgun (WGS) entry which is preliminary data.</text>
</comment>
<dbReference type="GO" id="GO:0043024">
    <property type="term" value="F:ribosomal small subunit binding"/>
    <property type="evidence" value="ECO:0007669"/>
    <property type="project" value="TreeGrafter"/>
</dbReference>
<evidence type="ECO:0000256" key="1">
    <source>
        <dbReference type="SAM" id="Coils"/>
    </source>
</evidence>
<dbReference type="Gene3D" id="3.40.50.300">
    <property type="entry name" value="P-loop containing nucleotide triphosphate hydrolases"/>
    <property type="match status" value="1"/>
</dbReference>
<feature type="coiled-coil region" evidence="1">
    <location>
        <begin position="334"/>
        <end position="361"/>
    </location>
</feature>
<dbReference type="PANTHER" id="PTHR42698:SF1">
    <property type="entry name" value="GTPASE ERA, MITOCHONDRIAL"/>
    <property type="match status" value="1"/>
</dbReference>
<dbReference type="SUPFAM" id="SSF52540">
    <property type="entry name" value="P-loop containing nucleoside triphosphate hydrolases"/>
    <property type="match status" value="1"/>
</dbReference>
<sequence length="615" mass="65466">MSVSTHTGSSHRSGDPGEEWLELAARVAALARRAGLGTTATALDTLVTRLSKPTRRIGFVGRTCVGKSHLINQLIGQDMLDTGEVPTTTRCHLLRPSSADDAGQVGPAWITVPCDHSWLVDEHLELVDMPGIDVEADDRFAGLGSSGLFEGRRAVAAKDVQQVVDHALAGCDVVVLVTSATQPLPRTDQAILKNLVDSSAVQAVMVVVTMTDQVKGETEDVLRRIRRLAGDIAPGCAVLTAPTGTGDPRMDQALRQGIREALQSAGSGAQLLPLRMQRLTESLQNTVHAISRMALDGLADESLAQAERAARQNALERERLVFSAAWTSARHELLTAAEAAHEEIREEARRARTKAVALLEQTVRTHQDPLAVWDSHIPFALRTELADFANLALSTARSSLRAAVVAAFDRLSEALEHESGSGASSGASSGSGSGSGIESGIDHDVDAYLALLDDMDVEAALAADVDAPTPDGLTPASRAHARLRLLFEGTGAVLDLALNLAFSALPVARVVTAPLVFVEQKLADRSVAARRDVAIAHVPAAVQDAFDACLGSFRAEIDTVYRRCADLLESSSDDWWNRQEAALTVDGGAEWRNIRSQAVALAEEIRIVRAEPSAS</sequence>
<evidence type="ECO:0000259" key="2">
    <source>
        <dbReference type="Pfam" id="PF01926"/>
    </source>
</evidence>
<dbReference type="EMBL" id="VCHX02000156">
    <property type="protein sequence ID" value="TPQ19603.1"/>
    <property type="molecule type" value="Genomic_DNA"/>
</dbReference>
<accession>A0A505D512</accession>
<feature type="domain" description="G" evidence="2">
    <location>
        <begin position="56"/>
        <end position="205"/>
    </location>
</feature>
<protein>
    <recommendedName>
        <fullName evidence="2">G domain-containing protein</fullName>
    </recommendedName>
</protein>
<organism evidence="3 4">
    <name type="scientific">Streptomyces sporangiiformans</name>
    <dbReference type="NCBI Taxonomy" id="2315329"/>
    <lineage>
        <taxon>Bacteria</taxon>
        <taxon>Bacillati</taxon>
        <taxon>Actinomycetota</taxon>
        <taxon>Actinomycetes</taxon>
        <taxon>Kitasatosporales</taxon>
        <taxon>Streptomycetaceae</taxon>
        <taxon>Streptomyces</taxon>
    </lineage>
</organism>
<dbReference type="GO" id="GO:0019843">
    <property type="term" value="F:rRNA binding"/>
    <property type="evidence" value="ECO:0007669"/>
    <property type="project" value="TreeGrafter"/>
</dbReference>
<dbReference type="GO" id="GO:0005829">
    <property type="term" value="C:cytosol"/>
    <property type="evidence" value="ECO:0007669"/>
    <property type="project" value="TreeGrafter"/>
</dbReference>
<dbReference type="InterPro" id="IPR027417">
    <property type="entry name" value="P-loop_NTPase"/>
</dbReference>
<dbReference type="GO" id="GO:0005525">
    <property type="term" value="F:GTP binding"/>
    <property type="evidence" value="ECO:0007669"/>
    <property type="project" value="InterPro"/>
</dbReference>
<dbReference type="PANTHER" id="PTHR42698">
    <property type="entry name" value="GTPASE ERA"/>
    <property type="match status" value="1"/>
</dbReference>
<gene>
    <name evidence="3" type="ORF">FGD71_024945</name>
</gene>
<dbReference type="AlphaFoldDB" id="A0A505D512"/>
<keyword evidence="4" id="KW-1185">Reference proteome</keyword>
<evidence type="ECO:0000313" key="4">
    <source>
        <dbReference type="Proteomes" id="UP000317378"/>
    </source>
</evidence>
<name>A0A505D512_9ACTN</name>
<dbReference type="Proteomes" id="UP000317378">
    <property type="component" value="Unassembled WGS sequence"/>
</dbReference>
<dbReference type="OrthoDB" id="3650305at2"/>
<reference evidence="3 4" key="1">
    <citation type="submission" date="2019-06" db="EMBL/GenBank/DDBJ databases">
        <title>Streptomyces sporangiiformans sp. nov., a novel actinomycete isolated from soil in Mount Song.</title>
        <authorList>
            <person name="Han L."/>
        </authorList>
    </citation>
    <scope>NUCLEOTIDE SEQUENCE [LARGE SCALE GENOMIC DNA]</scope>
    <source>
        <strain evidence="3 4">NEAU-SSA 1</strain>
    </source>
</reference>
<dbReference type="InterPro" id="IPR005662">
    <property type="entry name" value="GTPase_Era-like"/>
</dbReference>
<dbReference type="InterPro" id="IPR006073">
    <property type="entry name" value="GTP-bd"/>
</dbReference>
<dbReference type="GO" id="GO:0000028">
    <property type="term" value="P:ribosomal small subunit assembly"/>
    <property type="evidence" value="ECO:0007669"/>
    <property type="project" value="TreeGrafter"/>
</dbReference>
<evidence type="ECO:0000313" key="3">
    <source>
        <dbReference type="EMBL" id="TPQ19603.1"/>
    </source>
</evidence>